<comment type="caution">
    <text evidence="2">The sequence shown here is derived from an EMBL/GenBank/DDBJ whole genome shotgun (WGS) entry which is preliminary data.</text>
</comment>
<organism evidence="2 3">
    <name type="scientific">Zophobas morio</name>
    <dbReference type="NCBI Taxonomy" id="2755281"/>
    <lineage>
        <taxon>Eukaryota</taxon>
        <taxon>Metazoa</taxon>
        <taxon>Ecdysozoa</taxon>
        <taxon>Arthropoda</taxon>
        <taxon>Hexapoda</taxon>
        <taxon>Insecta</taxon>
        <taxon>Pterygota</taxon>
        <taxon>Neoptera</taxon>
        <taxon>Endopterygota</taxon>
        <taxon>Coleoptera</taxon>
        <taxon>Polyphaga</taxon>
        <taxon>Cucujiformia</taxon>
        <taxon>Tenebrionidae</taxon>
        <taxon>Zophobas</taxon>
    </lineage>
</organism>
<dbReference type="EMBL" id="JALNTZ010000004">
    <property type="protein sequence ID" value="KAJ3657262.1"/>
    <property type="molecule type" value="Genomic_DNA"/>
</dbReference>
<name>A0AA38MIB8_9CUCU</name>
<dbReference type="AlphaFoldDB" id="A0AA38MIB8"/>
<evidence type="ECO:0000313" key="3">
    <source>
        <dbReference type="Proteomes" id="UP001168821"/>
    </source>
</evidence>
<reference evidence="2" key="1">
    <citation type="journal article" date="2023" name="G3 (Bethesda)">
        <title>Whole genome assemblies of Zophobas morio and Tenebrio molitor.</title>
        <authorList>
            <person name="Kaur S."/>
            <person name="Stinson S.A."/>
            <person name="diCenzo G.C."/>
        </authorList>
    </citation>
    <scope>NUCLEOTIDE SEQUENCE</scope>
    <source>
        <strain evidence="2">QUZm001</strain>
    </source>
</reference>
<evidence type="ECO:0000256" key="1">
    <source>
        <dbReference type="SAM" id="MobiDB-lite"/>
    </source>
</evidence>
<feature type="compositionally biased region" description="Basic and acidic residues" evidence="1">
    <location>
        <begin position="13"/>
        <end position="29"/>
    </location>
</feature>
<dbReference type="Proteomes" id="UP001168821">
    <property type="component" value="Unassembled WGS sequence"/>
</dbReference>
<keyword evidence="3" id="KW-1185">Reference proteome</keyword>
<accession>A0AA38MIB8</accession>
<evidence type="ECO:0000313" key="2">
    <source>
        <dbReference type="EMBL" id="KAJ3657262.1"/>
    </source>
</evidence>
<sequence length="136" mass="14933">MTQPSSNLPATVRDTREIRSRSRPRETHNRSMPPGRFGKVRATSGRRAINEIFIVMANRCGQSGSLRAIIHVAGTRGPSTDTDNDKRSRKIQRNCALIGIMQQYATSSLSLFVVVSSASGHRGFLAAKTEVADYSK</sequence>
<feature type="region of interest" description="Disordered" evidence="1">
    <location>
        <begin position="1"/>
        <end position="43"/>
    </location>
</feature>
<proteinExistence type="predicted"/>
<protein>
    <submittedName>
        <fullName evidence="2">Uncharacterized protein</fullName>
    </submittedName>
</protein>
<gene>
    <name evidence="2" type="ORF">Zmor_016274</name>
</gene>